<proteinExistence type="predicted"/>
<dbReference type="PANTHER" id="PTHR36927">
    <property type="entry name" value="BLR4337 PROTEIN"/>
    <property type="match status" value="1"/>
</dbReference>
<dbReference type="Pfam" id="PF01757">
    <property type="entry name" value="Acyl_transf_3"/>
    <property type="match status" value="1"/>
</dbReference>
<dbReference type="InterPro" id="IPR002656">
    <property type="entry name" value="Acyl_transf_3_dom"/>
</dbReference>
<organism evidence="3 4">
    <name type="scientific">Ideonella azotifigens</name>
    <dbReference type="NCBI Taxonomy" id="513160"/>
    <lineage>
        <taxon>Bacteria</taxon>
        <taxon>Pseudomonadati</taxon>
        <taxon>Pseudomonadota</taxon>
        <taxon>Betaproteobacteria</taxon>
        <taxon>Burkholderiales</taxon>
        <taxon>Sphaerotilaceae</taxon>
        <taxon>Ideonella</taxon>
    </lineage>
</organism>
<protein>
    <submittedName>
        <fullName evidence="3">Acyltransferase family protein</fullName>
    </submittedName>
</protein>
<dbReference type="Proteomes" id="UP001500279">
    <property type="component" value="Unassembled WGS sequence"/>
</dbReference>
<feature type="transmembrane region" description="Helical" evidence="1">
    <location>
        <begin position="321"/>
        <end position="341"/>
    </location>
</feature>
<dbReference type="RefSeq" id="WP_141286200.1">
    <property type="nucleotide sequence ID" value="NZ_BAAAEW010000026.1"/>
</dbReference>
<dbReference type="EMBL" id="BAAAEW010000026">
    <property type="protein sequence ID" value="GAA0760357.1"/>
    <property type="molecule type" value="Genomic_DNA"/>
</dbReference>
<comment type="caution">
    <text evidence="3">The sequence shown here is derived from an EMBL/GenBank/DDBJ whole genome shotgun (WGS) entry which is preliminary data.</text>
</comment>
<keyword evidence="3" id="KW-0808">Transferase</keyword>
<feature type="transmembrane region" description="Helical" evidence="1">
    <location>
        <begin position="96"/>
        <end position="114"/>
    </location>
</feature>
<dbReference type="GO" id="GO:0016746">
    <property type="term" value="F:acyltransferase activity"/>
    <property type="evidence" value="ECO:0007669"/>
    <property type="project" value="UniProtKB-KW"/>
</dbReference>
<accession>A0ABN1KAT9</accession>
<feature type="domain" description="Acyltransferase 3" evidence="2">
    <location>
        <begin position="16"/>
        <end position="367"/>
    </location>
</feature>
<feature type="transmembrane region" description="Helical" evidence="1">
    <location>
        <begin position="290"/>
        <end position="309"/>
    </location>
</feature>
<keyword evidence="1" id="KW-0812">Transmembrane</keyword>
<feature type="transmembrane region" description="Helical" evidence="1">
    <location>
        <begin position="187"/>
        <end position="208"/>
    </location>
</feature>
<feature type="transmembrane region" description="Helical" evidence="1">
    <location>
        <begin position="353"/>
        <end position="370"/>
    </location>
</feature>
<name>A0ABN1KAT9_9BURK</name>
<keyword evidence="4" id="KW-1185">Reference proteome</keyword>
<evidence type="ECO:0000256" key="1">
    <source>
        <dbReference type="SAM" id="Phobius"/>
    </source>
</evidence>
<gene>
    <name evidence="3" type="ORF">GCM10009107_42800</name>
</gene>
<keyword evidence="1" id="KW-1133">Transmembrane helix</keyword>
<feature type="transmembrane region" description="Helical" evidence="1">
    <location>
        <begin position="220"/>
        <end position="240"/>
    </location>
</feature>
<feature type="transmembrane region" description="Helical" evidence="1">
    <location>
        <begin position="156"/>
        <end position="175"/>
    </location>
</feature>
<sequence length="398" mass="44233">MNATPLAPTAAGRLFFLDWLRILAFALLVPYHVGMYYVSWDWHVKSPHAGGAIEPLMMLTSPWRLSLLFFIGGAATQALLRRESGLGFVGQRSSRLLWPLLFGMLVIVPPQAYVQALTQLGFVGDYGAFMQRYLQGGKLCSGANCIDLPTWNHLWFLPYLWVYSLIAWALVRWAPKLLDAAAARLPVGPWGLLLGLALPTMAARLMYGLFPSTHNLTWDWYNHAQYLWAFGLGIVGARAGDRLWAGLQAQRWRALGLAFAGWALLCLYFFGPWHDQTMPDGLLTAQRLLWGATQWWAIVAACGFARRWLDHDGPWRRRLTGAVFCLYVMHQTVIVLLAWWLQPLALPPVPEGLLLIAATFAASGAVYLAARHVPVLAGLLGIVRAKPLPSGLPARSLA</sequence>
<feature type="transmembrane region" description="Helical" evidence="1">
    <location>
        <begin position="63"/>
        <end position="80"/>
    </location>
</feature>
<evidence type="ECO:0000313" key="4">
    <source>
        <dbReference type="Proteomes" id="UP001500279"/>
    </source>
</evidence>
<evidence type="ECO:0000259" key="2">
    <source>
        <dbReference type="Pfam" id="PF01757"/>
    </source>
</evidence>
<keyword evidence="1" id="KW-0472">Membrane</keyword>
<dbReference type="PANTHER" id="PTHR36927:SF3">
    <property type="entry name" value="GLUCANS BIOSYNTHESIS PROTEIN C"/>
    <property type="match status" value="1"/>
</dbReference>
<dbReference type="InterPro" id="IPR050623">
    <property type="entry name" value="Glucan_succinyl_AcylTrfase"/>
</dbReference>
<keyword evidence="3" id="KW-0012">Acyltransferase</keyword>
<feature type="transmembrane region" description="Helical" evidence="1">
    <location>
        <begin position="252"/>
        <end position="270"/>
    </location>
</feature>
<feature type="transmembrane region" description="Helical" evidence="1">
    <location>
        <begin position="19"/>
        <end position="38"/>
    </location>
</feature>
<reference evidence="3 4" key="1">
    <citation type="journal article" date="2019" name="Int. J. Syst. Evol. Microbiol.">
        <title>The Global Catalogue of Microorganisms (GCM) 10K type strain sequencing project: providing services to taxonomists for standard genome sequencing and annotation.</title>
        <authorList>
            <consortium name="The Broad Institute Genomics Platform"/>
            <consortium name="The Broad Institute Genome Sequencing Center for Infectious Disease"/>
            <person name="Wu L."/>
            <person name="Ma J."/>
        </authorList>
    </citation>
    <scope>NUCLEOTIDE SEQUENCE [LARGE SCALE GENOMIC DNA]</scope>
    <source>
        <strain evidence="3 4">JCM 15503</strain>
    </source>
</reference>
<evidence type="ECO:0000313" key="3">
    <source>
        <dbReference type="EMBL" id="GAA0760357.1"/>
    </source>
</evidence>